<evidence type="ECO:0000313" key="2">
    <source>
        <dbReference type="Proteomes" id="UP000317351"/>
    </source>
</evidence>
<evidence type="ECO:0000313" key="1">
    <source>
        <dbReference type="EMBL" id="AXH71379.1"/>
    </source>
</evidence>
<protein>
    <submittedName>
        <fullName evidence="1">Tail tubular protein A</fullName>
    </submittedName>
</protein>
<gene>
    <name evidence="1" type="ORF">P119_gp30</name>
</gene>
<dbReference type="EMBL" id="MH598806">
    <property type="protein sequence ID" value="AXH71379.1"/>
    <property type="molecule type" value="Genomic_DNA"/>
</dbReference>
<accession>A0AC59HCB9</accession>
<organism evidence="1 2">
    <name type="scientific">Pelagibacter phage HTVC119P</name>
    <dbReference type="NCBI Taxonomy" id="2283020"/>
    <lineage>
        <taxon>Viruses</taxon>
        <taxon>Duplodnaviria</taxon>
        <taxon>Heunggongvirae</taxon>
        <taxon>Uroviricota</taxon>
        <taxon>Caudoviricetes</taxon>
        <taxon>Autographivirales</taxon>
        <taxon>Votkovvirus</taxon>
    </lineage>
</organism>
<proteinExistence type="predicted"/>
<sequence length="200" mass="22378">MATQITNTSELQAINTILSIIGEAPVSSITTNIGSDVSIAKQILDESSVTVQSKGWNFNTEESYSLAIDSNSKIPVPSNCVWLTTRPEDSTLKVIIRNGFLYNKEKHTDIFEAAVKVDMIILLPFTELPEFARRYVVTVAGRRFQARYLGSKELAGFSEQDELAALTTCEQLDAANEKQNILKGDVANRIVFRNNHRRFY</sequence>
<dbReference type="Proteomes" id="UP000317351">
    <property type="component" value="Segment"/>
</dbReference>
<reference evidence="1 2" key="1">
    <citation type="journal article" date="2019" name="Environ. Microbiol.">
        <title>Pelagiphages in the Podoviridae family integrate into host genomes.</title>
        <authorList>
            <person name="Zhao Y."/>
            <person name="Qin F."/>
            <person name="Zhang R."/>
            <person name="Giovannoni S.J."/>
            <person name="Zhang Z."/>
            <person name="Sun J."/>
            <person name="Du S."/>
            <person name="Rensing C."/>
        </authorList>
    </citation>
    <scope>NUCLEOTIDE SEQUENCE [LARGE SCALE GENOMIC DNA]</scope>
</reference>
<name>A0AC59HCB9_9CAUD</name>